<name>A0A9D7AJ43_9GAMM</name>
<evidence type="ECO:0000313" key="1">
    <source>
        <dbReference type="EMBL" id="MBK5073380.1"/>
    </source>
</evidence>
<dbReference type="Proteomes" id="UP000807542">
    <property type="component" value="Unassembled WGS sequence"/>
</dbReference>
<dbReference type="EMBL" id="JADRCQ010000002">
    <property type="protein sequence ID" value="MBK5073380.1"/>
    <property type="molecule type" value="Genomic_DNA"/>
</dbReference>
<gene>
    <name evidence="2" type="ORF">I2492_11210</name>
    <name evidence="1" type="ORF">I2493_10175</name>
</gene>
<reference evidence="2 4" key="1">
    <citation type="submission" date="2020-11" db="EMBL/GenBank/DDBJ databases">
        <title>Insectihabitans protaetiae gen. nov. sp. nov. and Insectihabitans allomyrinae sp. nov., isolated from larvae of Protaetia brevitarsis seulensis and Allomyrina dichotoma, respectively.</title>
        <authorList>
            <person name="Lee S.D."/>
            <person name="Byeon Y.-S."/>
            <person name="Kim S.-M."/>
            <person name="Yang H.L."/>
            <person name="Kim I.S."/>
        </authorList>
    </citation>
    <scope>NUCLEOTIDE SEQUENCE</scope>
    <source>
        <strain evidence="2">CWB-B4</strain>
        <strain evidence="1 4">CWB-B43</strain>
    </source>
</reference>
<keyword evidence="4" id="KW-1185">Reference proteome</keyword>
<dbReference type="EMBL" id="JADRCP010000002">
    <property type="protein sequence ID" value="MBK5176889.1"/>
    <property type="molecule type" value="Genomic_DNA"/>
</dbReference>
<dbReference type="Proteomes" id="UP001296969">
    <property type="component" value="Unassembled WGS sequence"/>
</dbReference>
<evidence type="ECO:0000313" key="2">
    <source>
        <dbReference type="EMBL" id="MBK5176889.1"/>
    </source>
</evidence>
<comment type="caution">
    <text evidence="2">The sequence shown here is derived from an EMBL/GenBank/DDBJ whole genome shotgun (WGS) entry which is preliminary data.</text>
</comment>
<dbReference type="RefSeq" id="WP_228398254.1">
    <property type="nucleotide sequence ID" value="NZ_JADRCP010000002.1"/>
</dbReference>
<protein>
    <submittedName>
        <fullName evidence="2">Uncharacterized protein</fullName>
    </submittedName>
</protein>
<sequence>MTRAHCICPEFLVKNISDTKVFNEIFLGRFIHSDDQIILDREGSLLRKYLENIQEENNREIYYIFKVWHMMLTDRSDGKLLSIKSSSSSSNDIRDVIYEIVRKAPTTFSKSIIVHDNNKYVKFIDDLKRQKIDLLNLQHLSYSAINYAIHKSINYDDLDYNLAWSIQRLGRLSNRKLHEDNYNDYIRDLMLAKDYEIKDQTREGQSLSGINAGELDLVIENNGDIFSIIEAMKINSLDKDYIGKHYSKLLTCYNPLIVKRTFLVTYYEGKKFNDWWIRYYEYIRKLTNVDLNLDDSITIGNVDNIITPYLKLKKLVHHFYINDEHFACIHYAVQLN</sequence>
<evidence type="ECO:0000313" key="3">
    <source>
        <dbReference type="Proteomes" id="UP000807542"/>
    </source>
</evidence>
<organism evidence="2 3">
    <name type="scientific">Limnobaculum xujianqingii</name>
    <dbReference type="NCBI Taxonomy" id="2738837"/>
    <lineage>
        <taxon>Bacteria</taxon>
        <taxon>Pseudomonadati</taxon>
        <taxon>Pseudomonadota</taxon>
        <taxon>Gammaproteobacteria</taxon>
        <taxon>Enterobacterales</taxon>
        <taxon>Budviciaceae</taxon>
        <taxon>Limnobaculum</taxon>
    </lineage>
</organism>
<accession>A0A9D7AJ43</accession>
<proteinExistence type="predicted"/>
<dbReference type="AlphaFoldDB" id="A0A9D7AJ43"/>
<evidence type="ECO:0000313" key="4">
    <source>
        <dbReference type="Proteomes" id="UP001296969"/>
    </source>
</evidence>